<comment type="similarity">
    <text evidence="2">Belongs to the NPC2 family.</text>
</comment>
<keyword evidence="10" id="KW-1185">Reference proteome</keyword>
<evidence type="ECO:0000256" key="5">
    <source>
        <dbReference type="ARBA" id="ARBA00022448"/>
    </source>
</evidence>
<name>A0A137PHX1_CONC2</name>
<evidence type="ECO:0000256" key="6">
    <source>
        <dbReference type="ARBA" id="ARBA00022729"/>
    </source>
</evidence>
<dbReference type="PANTHER" id="PTHR11306:SF0">
    <property type="entry name" value="PHOSPHATIDYLGLYCEROL_PHOSPHATIDYLINOSITOL TRANSFER PROTEIN"/>
    <property type="match status" value="1"/>
</dbReference>
<dbReference type="InterPro" id="IPR003172">
    <property type="entry name" value="ML_dom"/>
</dbReference>
<organism evidence="9 10">
    <name type="scientific">Conidiobolus coronatus (strain ATCC 28846 / CBS 209.66 / NRRL 28638)</name>
    <name type="common">Delacroixia coronata</name>
    <dbReference type="NCBI Taxonomy" id="796925"/>
    <lineage>
        <taxon>Eukaryota</taxon>
        <taxon>Fungi</taxon>
        <taxon>Fungi incertae sedis</taxon>
        <taxon>Zoopagomycota</taxon>
        <taxon>Entomophthoromycotina</taxon>
        <taxon>Entomophthoromycetes</taxon>
        <taxon>Entomophthorales</taxon>
        <taxon>Ancylistaceae</taxon>
        <taxon>Conidiobolus</taxon>
    </lineage>
</organism>
<dbReference type="GO" id="GO:0032934">
    <property type="term" value="F:sterol binding"/>
    <property type="evidence" value="ECO:0007669"/>
    <property type="project" value="InterPro"/>
</dbReference>
<dbReference type="InterPro" id="IPR039670">
    <property type="entry name" value="NPC2-like"/>
</dbReference>
<dbReference type="PANTHER" id="PTHR11306">
    <property type="entry name" value="NIEMANN PICK TYPE C2 PROTEIN NPC2-RELATED"/>
    <property type="match status" value="1"/>
</dbReference>
<feature type="non-terminal residue" evidence="9">
    <location>
        <position position="1"/>
    </location>
</feature>
<dbReference type="Proteomes" id="UP000070444">
    <property type="component" value="Unassembled WGS sequence"/>
</dbReference>
<dbReference type="GO" id="GO:0015918">
    <property type="term" value="P:sterol transport"/>
    <property type="evidence" value="ECO:0007669"/>
    <property type="project" value="InterPro"/>
</dbReference>
<feature type="non-terminal residue" evidence="9">
    <location>
        <position position="117"/>
    </location>
</feature>
<evidence type="ECO:0000313" key="10">
    <source>
        <dbReference type="Proteomes" id="UP000070444"/>
    </source>
</evidence>
<dbReference type="Pfam" id="PF02221">
    <property type="entry name" value="E1_DerP2_DerF2"/>
    <property type="match status" value="1"/>
</dbReference>
<dbReference type="SMART" id="SM00737">
    <property type="entry name" value="ML"/>
    <property type="match status" value="1"/>
</dbReference>
<comment type="function">
    <text evidence="1">Catalyzes the intermembrane transfer of phosphatidylglycerol and phosphatidylinositol.</text>
</comment>
<accession>A0A137PHX1</accession>
<protein>
    <recommendedName>
        <fullName evidence="4">Phosphatidylglycerol/phosphatidylinositol transfer protein</fullName>
    </recommendedName>
</protein>
<dbReference type="OrthoDB" id="6409159at2759"/>
<dbReference type="InterPro" id="IPR014756">
    <property type="entry name" value="Ig_E-set"/>
</dbReference>
<evidence type="ECO:0000259" key="8">
    <source>
        <dbReference type="SMART" id="SM00737"/>
    </source>
</evidence>
<comment type="subunit">
    <text evidence="3">Monomer.</text>
</comment>
<feature type="domain" description="MD-2-related lipid-recognition" evidence="8">
    <location>
        <begin position="1"/>
        <end position="117"/>
    </location>
</feature>
<sequence length="117" mass="12586">NCGAASDLLKISSLTISPDSPVRGQNITIHAKGTLAEDVTGGNINVKAKYLFFNFNRDYDLCETAPNAGKQCPFKKGDISFDGSFQVTDSIPGGNYNIDMHATSNSKKTISKLNLKI</sequence>
<gene>
    <name evidence="9" type="ORF">CONCODRAFT_24608</name>
</gene>
<evidence type="ECO:0000256" key="7">
    <source>
        <dbReference type="ARBA" id="ARBA00023055"/>
    </source>
</evidence>
<keyword evidence="6" id="KW-0732">Signal</keyword>
<evidence type="ECO:0000256" key="1">
    <source>
        <dbReference type="ARBA" id="ARBA00002053"/>
    </source>
</evidence>
<proteinExistence type="inferred from homology"/>
<evidence type="ECO:0000256" key="2">
    <source>
        <dbReference type="ARBA" id="ARBA00006370"/>
    </source>
</evidence>
<reference evidence="9 10" key="1">
    <citation type="journal article" date="2015" name="Genome Biol. Evol.">
        <title>Phylogenomic analyses indicate that early fungi evolved digesting cell walls of algal ancestors of land plants.</title>
        <authorList>
            <person name="Chang Y."/>
            <person name="Wang S."/>
            <person name="Sekimoto S."/>
            <person name="Aerts A.L."/>
            <person name="Choi C."/>
            <person name="Clum A."/>
            <person name="LaButti K.M."/>
            <person name="Lindquist E.A."/>
            <person name="Yee Ngan C."/>
            <person name="Ohm R.A."/>
            <person name="Salamov A.A."/>
            <person name="Grigoriev I.V."/>
            <person name="Spatafora J.W."/>
            <person name="Berbee M.L."/>
        </authorList>
    </citation>
    <scope>NUCLEOTIDE SEQUENCE [LARGE SCALE GENOMIC DNA]</scope>
    <source>
        <strain evidence="9 10">NRRL 28638</strain>
    </source>
</reference>
<dbReference type="Gene3D" id="2.60.40.770">
    <property type="match status" value="1"/>
</dbReference>
<evidence type="ECO:0000256" key="4">
    <source>
        <dbReference type="ARBA" id="ARBA00016056"/>
    </source>
</evidence>
<dbReference type="SUPFAM" id="SSF81296">
    <property type="entry name" value="E set domains"/>
    <property type="match status" value="1"/>
</dbReference>
<evidence type="ECO:0000256" key="3">
    <source>
        <dbReference type="ARBA" id="ARBA00011245"/>
    </source>
</evidence>
<dbReference type="EMBL" id="KQ964422">
    <property type="protein sequence ID" value="KXN74565.1"/>
    <property type="molecule type" value="Genomic_DNA"/>
</dbReference>
<keyword evidence="7" id="KW-0445">Lipid transport</keyword>
<keyword evidence="5" id="KW-0813">Transport</keyword>
<dbReference type="AlphaFoldDB" id="A0A137PHX1"/>
<evidence type="ECO:0000313" key="9">
    <source>
        <dbReference type="EMBL" id="KXN74565.1"/>
    </source>
</evidence>